<feature type="region of interest" description="Disordered" evidence="1">
    <location>
        <begin position="1"/>
        <end position="163"/>
    </location>
</feature>
<gene>
    <name evidence="2" type="ORF">INT43_008878</name>
</gene>
<keyword evidence="3" id="KW-1185">Reference proteome</keyword>
<feature type="compositionally biased region" description="Polar residues" evidence="1">
    <location>
        <begin position="80"/>
        <end position="97"/>
    </location>
</feature>
<feature type="compositionally biased region" description="Basic and acidic residues" evidence="1">
    <location>
        <begin position="70"/>
        <end position="79"/>
    </location>
</feature>
<name>A0A8H7UFN7_MORIS</name>
<reference evidence="2" key="1">
    <citation type="submission" date="2020-12" db="EMBL/GenBank/DDBJ databases">
        <title>Metabolic potential, ecology and presence of endohyphal bacteria is reflected in genomic diversity of Mucoromycotina.</title>
        <authorList>
            <person name="Muszewska A."/>
            <person name="Okrasinska A."/>
            <person name="Steczkiewicz K."/>
            <person name="Drgas O."/>
            <person name="Orlowska M."/>
            <person name="Perlinska-Lenart U."/>
            <person name="Aleksandrzak-Piekarczyk T."/>
            <person name="Szatraj K."/>
            <person name="Zielenkiewicz U."/>
            <person name="Pilsyk S."/>
            <person name="Malc E."/>
            <person name="Mieczkowski P."/>
            <person name="Kruszewska J.S."/>
            <person name="Biernat P."/>
            <person name="Pawlowska J."/>
        </authorList>
    </citation>
    <scope>NUCLEOTIDE SEQUENCE</scope>
    <source>
        <strain evidence="2">WA0000067209</strain>
    </source>
</reference>
<dbReference type="OrthoDB" id="2426515at2759"/>
<dbReference type="EMBL" id="JAEPQZ010000005">
    <property type="protein sequence ID" value="KAG2181295.1"/>
    <property type="molecule type" value="Genomic_DNA"/>
</dbReference>
<proteinExistence type="predicted"/>
<dbReference type="AlphaFoldDB" id="A0A8H7UFN7"/>
<organism evidence="2 3">
    <name type="scientific">Mortierella isabellina</name>
    <name type="common">Filamentous fungus</name>
    <name type="synonym">Umbelopsis isabellina</name>
    <dbReference type="NCBI Taxonomy" id="91625"/>
    <lineage>
        <taxon>Eukaryota</taxon>
        <taxon>Fungi</taxon>
        <taxon>Fungi incertae sedis</taxon>
        <taxon>Mucoromycota</taxon>
        <taxon>Mucoromycotina</taxon>
        <taxon>Umbelopsidomycetes</taxon>
        <taxon>Umbelopsidales</taxon>
        <taxon>Umbelopsidaceae</taxon>
        <taxon>Umbelopsis</taxon>
    </lineage>
</organism>
<evidence type="ECO:0000313" key="3">
    <source>
        <dbReference type="Proteomes" id="UP000654370"/>
    </source>
</evidence>
<sequence>MVGNQPKAKKDKPSDPQRKPNTSVKGNKLSKPQKSKAAPKHDINQKVDSKPTKDKSTQKPKAHQGGKVMAKKEGKDKKNSAQLKTPNKHTANESTPKSGKRKHDMFFAPPEQTSNVQDDTQAKEESDSKVQEESEAVIETIKMTPMESPGTAEQQQQSDAAVRSGVISVVDKAHKRRKKNNIDVVAELEKNAQKVVRTDNSLGTGLEVDGWD</sequence>
<comment type="caution">
    <text evidence="2">The sequence shown here is derived from an EMBL/GenBank/DDBJ whole genome shotgun (WGS) entry which is preliminary data.</text>
</comment>
<dbReference type="Proteomes" id="UP000654370">
    <property type="component" value="Unassembled WGS sequence"/>
</dbReference>
<evidence type="ECO:0000313" key="2">
    <source>
        <dbReference type="EMBL" id="KAG2181295.1"/>
    </source>
</evidence>
<evidence type="ECO:0000256" key="1">
    <source>
        <dbReference type="SAM" id="MobiDB-lite"/>
    </source>
</evidence>
<feature type="compositionally biased region" description="Basic and acidic residues" evidence="1">
    <location>
        <begin position="39"/>
        <end position="57"/>
    </location>
</feature>
<protein>
    <submittedName>
        <fullName evidence="2">Uncharacterized protein</fullName>
    </submittedName>
</protein>
<feature type="compositionally biased region" description="Basic and acidic residues" evidence="1">
    <location>
        <begin position="120"/>
        <end position="132"/>
    </location>
</feature>
<accession>A0A8H7UFN7</accession>